<dbReference type="Pfam" id="PF03714">
    <property type="entry name" value="PUD"/>
    <property type="match status" value="2"/>
</dbReference>
<evidence type="ECO:0000256" key="2">
    <source>
        <dbReference type="ARBA" id="ARBA00008061"/>
    </source>
</evidence>
<dbReference type="CDD" id="cd11341">
    <property type="entry name" value="AmyAc_Pullulanase_LD-like"/>
    <property type="match status" value="1"/>
</dbReference>
<evidence type="ECO:0000259" key="10">
    <source>
        <dbReference type="Pfam" id="PF03714"/>
    </source>
</evidence>
<accession>A0A919SZY2</accession>
<evidence type="ECO:0000256" key="4">
    <source>
        <dbReference type="ARBA" id="ARBA00022729"/>
    </source>
</evidence>
<dbReference type="EC" id="3.2.1.1" evidence="3"/>
<dbReference type="NCBIfam" id="TIGR02103">
    <property type="entry name" value="pullul_strch"/>
    <property type="match status" value="1"/>
</dbReference>
<dbReference type="Pfam" id="PF02922">
    <property type="entry name" value="CBM_48"/>
    <property type="match status" value="1"/>
</dbReference>
<reference evidence="13" key="1">
    <citation type="submission" date="2021-03" db="EMBL/GenBank/DDBJ databases">
        <title>Whole genome shotgun sequence of Actinoplanes consettensis NBRC 14913.</title>
        <authorList>
            <person name="Komaki H."/>
            <person name="Tamura T."/>
        </authorList>
    </citation>
    <scope>NUCLEOTIDE SEQUENCE</scope>
    <source>
        <strain evidence="13">NBRC 14913</strain>
    </source>
</reference>
<dbReference type="CDD" id="cd02860">
    <property type="entry name" value="E_set_Pullulanase"/>
    <property type="match status" value="1"/>
</dbReference>
<dbReference type="InterPro" id="IPR024561">
    <property type="entry name" value="Pullul_strch_C"/>
</dbReference>
<dbReference type="Proteomes" id="UP000680865">
    <property type="component" value="Unassembled WGS sequence"/>
</dbReference>
<comment type="catalytic activity">
    <reaction evidence="1">
        <text>Endohydrolysis of (1-&gt;4)-alpha-D-glucosidic linkages in polysaccharides containing three or more (1-&gt;4)-alpha-linked D-glucose units.</text>
        <dbReference type="EC" id="3.2.1.1"/>
    </reaction>
</comment>
<dbReference type="SUPFAM" id="SSF81296">
    <property type="entry name" value="E set domains"/>
    <property type="match status" value="2"/>
</dbReference>
<evidence type="ECO:0000256" key="7">
    <source>
        <dbReference type="ARBA" id="ARBA00023295"/>
    </source>
</evidence>
<dbReference type="SUPFAM" id="SSF51011">
    <property type="entry name" value="Glycosyl hydrolase domain"/>
    <property type="match status" value="1"/>
</dbReference>
<dbReference type="Gene3D" id="2.60.40.1130">
    <property type="entry name" value="Rab geranylgeranyltransferase alpha-subunit, insert domain"/>
    <property type="match status" value="1"/>
</dbReference>
<dbReference type="SUPFAM" id="SSF51445">
    <property type="entry name" value="(Trans)glycosidases"/>
    <property type="match status" value="1"/>
</dbReference>
<organism evidence="13 14">
    <name type="scientific">Winogradskya consettensis</name>
    <dbReference type="NCBI Taxonomy" id="113560"/>
    <lineage>
        <taxon>Bacteria</taxon>
        <taxon>Bacillati</taxon>
        <taxon>Actinomycetota</taxon>
        <taxon>Actinomycetes</taxon>
        <taxon>Micromonosporales</taxon>
        <taxon>Micromonosporaceae</taxon>
        <taxon>Winogradskya</taxon>
    </lineage>
</organism>
<dbReference type="InterPro" id="IPR005323">
    <property type="entry name" value="CBM41_pullulanase"/>
</dbReference>
<feature type="domain" description="Alpha-1,6-glucosidases pullulanase-type C-terminal" evidence="11">
    <location>
        <begin position="900"/>
        <end position="1060"/>
    </location>
</feature>
<dbReference type="Gene3D" id="2.60.40.1180">
    <property type="entry name" value="Golgi alpha-mannosidase II"/>
    <property type="match status" value="1"/>
</dbReference>
<dbReference type="InterPro" id="IPR011839">
    <property type="entry name" value="Pullul_strch"/>
</dbReference>
<dbReference type="GO" id="GO:0005975">
    <property type="term" value="P:carbohydrate metabolic process"/>
    <property type="evidence" value="ECO:0007669"/>
    <property type="project" value="InterPro"/>
</dbReference>
<dbReference type="InterPro" id="IPR013783">
    <property type="entry name" value="Ig-like_fold"/>
</dbReference>
<keyword evidence="5" id="KW-0378">Hydrolase</keyword>
<keyword evidence="6" id="KW-0106">Calcium</keyword>
<dbReference type="AlphaFoldDB" id="A0A919SZY2"/>
<sequence>MQVTSPQWLLVHYQRDDSAYADWSLHAWGDIDPGAVTGFPDGHPFAGEDAYGRFAWVRLAEDAREVGFLVAHRDGTKDIAEDRFVDPGVTPEIWLRAGDPDIALTREHEEDTTAGYAVIHFRRPDGDYAGWGAHAWEGTPAKPRWGTPTAPARFDSFGAVFEVPVRDDAVGVRFVLHNGDRKDLPDDQRLDLTVSREVWLISGEPAPVRPDLGTLGPELDPARALAVFVDRTTIALPAALAGLAASFTLVASADGSLRRDGDELTGEHETLPLVPRPGGLFQAQSRKFPHLRAYRAFAVPELADAGLGHVLRGQLLVTGRDHDGRVVALTAVQLPGVLDDLYADASDADLGPLRVWAPTARSVALELTRVPGSDEFRILPMERDAATGIWSIDAKQKWLGRYYRYRVEVWHPAAQRIITTLVTDPYSLSLSIDSTHSQLVDLDDPALQPPGWDTLVKPAPVAPARALVAEAHVRDFSISDTTVPEEHRGTFLAFTDEDTAGMRHLRMLADAGLTHLHLLPAFDFATVPDSRAAQGVPRCDLSAFGPDSPEQQAAVMAVADTDGFNWGYDPLHYTAPEGSFASEPHGSARILEFRRMVAALNAAGLRVVMDVVYNHTMADGLAPLSVLDRIVPGYYHRLLDDGTVAESTCCSNTAPEHMMMGRLVVDSILTWARDYKVDGFRFDLMGHHPRFNILAVKAALGPDIYLYGEGWNFGEVAYDARFAQATQVNMAGTGVGTFDDRLRDAARGGAAHGNDPGTRGFATGLGSDTPLHVHDRIKVGLSGALASYRFVTHTGAPQCGSQIDYNGSPSGYTASPAECVTYVDAHDNEILYDAMAFKLPHDLPMDERARMQLLALSLVILGQGVGFFALGSERLRSKSLDRNSYNSGDWFNQIRWDSATGNGFGTGLPPAPDNEERWPWAQPLLADPSLIPAAATIDATAARFAELLSIHRSTPVFGLPTADEVERRLTFPLGGPGETPGVIVMCLDGTGLDPRWSTVVTVFNATATVAVEKVPELAGLPLTLHPSLEASVDPLLRTATADPSTGTLTVPPRSVAVYVAALPATMNT</sequence>
<evidence type="ECO:0000256" key="1">
    <source>
        <dbReference type="ARBA" id="ARBA00000548"/>
    </source>
</evidence>
<dbReference type="SUPFAM" id="SSF49452">
    <property type="entry name" value="Starch-binding domain-like"/>
    <property type="match status" value="2"/>
</dbReference>
<evidence type="ECO:0000256" key="5">
    <source>
        <dbReference type="ARBA" id="ARBA00022801"/>
    </source>
</evidence>
<dbReference type="Gene3D" id="2.60.40.1110">
    <property type="match status" value="2"/>
</dbReference>
<name>A0A919SZY2_9ACTN</name>
<dbReference type="PANTHER" id="PTHR43002">
    <property type="entry name" value="GLYCOGEN DEBRANCHING ENZYME"/>
    <property type="match status" value="1"/>
</dbReference>
<dbReference type="Pfam" id="PF11852">
    <property type="entry name" value="Pullul_strch_C"/>
    <property type="match status" value="1"/>
</dbReference>
<feature type="domain" description="Glycoside hydrolase family 13 N-terminal" evidence="9">
    <location>
        <begin position="354"/>
        <end position="427"/>
    </location>
</feature>
<feature type="domain" description="Pullulanase N2" evidence="12">
    <location>
        <begin position="224"/>
        <end position="340"/>
    </location>
</feature>
<gene>
    <name evidence="13" type="ORF">Aco04nite_75400</name>
</gene>
<dbReference type="GO" id="GO:0004556">
    <property type="term" value="F:alpha-amylase activity"/>
    <property type="evidence" value="ECO:0007669"/>
    <property type="project" value="UniProtKB-EC"/>
</dbReference>
<dbReference type="InterPro" id="IPR014756">
    <property type="entry name" value="Ig_E-set"/>
</dbReference>
<feature type="domain" description="Pullulanase carbohydrate-binding module 41" evidence="10">
    <location>
        <begin position="116"/>
        <end position="205"/>
    </location>
</feature>
<comment type="caution">
    <text evidence="13">The sequence shown here is derived from an EMBL/GenBank/DDBJ whole genome shotgun (WGS) entry which is preliminary data.</text>
</comment>
<dbReference type="GO" id="GO:0030246">
    <property type="term" value="F:carbohydrate binding"/>
    <property type="evidence" value="ECO:0007669"/>
    <property type="project" value="InterPro"/>
</dbReference>
<dbReference type="InterPro" id="IPR013784">
    <property type="entry name" value="Carb-bd-like_fold"/>
</dbReference>
<dbReference type="CDD" id="cd10315">
    <property type="entry name" value="CBM41_pullulanase"/>
    <property type="match status" value="2"/>
</dbReference>
<dbReference type="InterPro" id="IPR004193">
    <property type="entry name" value="Glyco_hydro_13_N"/>
</dbReference>
<evidence type="ECO:0000259" key="11">
    <source>
        <dbReference type="Pfam" id="PF11852"/>
    </source>
</evidence>
<keyword evidence="14" id="KW-1185">Reference proteome</keyword>
<dbReference type="Gene3D" id="3.20.20.80">
    <property type="entry name" value="Glycosidases"/>
    <property type="match status" value="1"/>
</dbReference>
<protein>
    <recommendedName>
        <fullName evidence="3">alpha-amylase</fullName>
        <ecNumber evidence="3">3.2.1.1</ecNumber>
    </recommendedName>
    <alternativeName>
        <fullName evidence="8">1,4-alpha-D-glucan glucanohydrolase</fullName>
    </alternativeName>
</protein>
<proteinExistence type="inferred from homology"/>
<dbReference type="GO" id="GO:0051060">
    <property type="term" value="F:pullulanase activity"/>
    <property type="evidence" value="ECO:0007669"/>
    <property type="project" value="InterPro"/>
</dbReference>
<dbReference type="InterPro" id="IPR040671">
    <property type="entry name" value="Pullulanase_N2"/>
</dbReference>
<dbReference type="InterPro" id="IPR017853">
    <property type="entry name" value="GH"/>
</dbReference>
<evidence type="ECO:0000256" key="8">
    <source>
        <dbReference type="ARBA" id="ARBA00030238"/>
    </source>
</evidence>
<evidence type="ECO:0000256" key="6">
    <source>
        <dbReference type="ARBA" id="ARBA00022837"/>
    </source>
</evidence>
<dbReference type="Pfam" id="PF17967">
    <property type="entry name" value="Pullulanase_N2"/>
    <property type="match status" value="1"/>
</dbReference>
<dbReference type="Gene3D" id="2.60.40.10">
    <property type="entry name" value="Immunoglobulins"/>
    <property type="match status" value="1"/>
</dbReference>
<keyword evidence="4" id="KW-0732">Signal</keyword>
<evidence type="ECO:0000313" key="14">
    <source>
        <dbReference type="Proteomes" id="UP000680865"/>
    </source>
</evidence>
<evidence type="ECO:0000259" key="12">
    <source>
        <dbReference type="Pfam" id="PF17967"/>
    </source>
</evidence>
<evidence type="ECO:0000259" key="9">
    <source>
        <dbReference type="Pfam" id="PF02922"/>
    </source>
</evidence>
<evidence type="ECO:0000256" key="3">
    <source>
        <dbReference type="ARBA" id="ARBA00012595"/>
    </source>
</evidence>
<keyword evidence="7" id="KW-0326">Glycosidase</keyword>
<dbReference type="InterPro" id="IPR013780">
    <property type="entry name" value="Glyco_hydro_b"/>
</dbReference>
<evidence type="ECO:0000313" key="13">
    <source>
        <dbReference type="EMBL" id="GIM81206.1"/>
    </source>
</evidence>
<feature type="domain" description="Pullulanase carbohydrate-binding module 41" evidence="10">
    <location>
        <begin position="10"/>
        <end position="102"/>
    </location>
</feature>
<comment type="similarity">
    <text evidence="2">Belongs to the glycosyl hydrolase 13 family.</text>
</comment>
<dbReference type="EMBL" id="BOQP01000046">
    <property type="protein sequence ID" value="GIM81206.1"/>
    <property type="molecule type" value="Genomic_DNA"/>
</dbReference>